<gene>
    <name evidence="3" type="ORF">A4X13_0g9557</name>
</gene>
<dbReference type="GO" id="GO:0005524">
    <property type="term" value="F:ATP binding"/>
    <property type="evidence" value="ECO:0007669"/>
    <property type="project" value="InterPro"/>
</dbReference>
<dbReference type="InterPro" id="IPR011545">
    <property type="entry name" value="DEAD/DEAH_box_helicase_dom"/>
</dbReference>
<organism evidence="3 4">
    <name type="scientific">Tilletia indica</name>
    <dbReference type="NCBI Taxonomy" id="43049"/>
    <lineage>
        <taxon>Eukaryota</taxon>
        <taxon>Fungi</taxon>
        <taxon>Dikarya</taxon>
        <taxon>Basidiomycota</taxon>
        <taxon>Ustilaginomycotina</taxon>
        <taxon>Exobasidiomycetes</taxon>
        <taxon>Tilletiales</taxon>
        <taxon>Tilletiaceae</taxon>
        <taxon>Tilletia</taxon>
    </lineage>
</organism>
<dbReference type="InterPro" id="IPR027417">
    <property type="entry name" value="P-loop_NTPase"/>
</dbReference>
<name>A0A8T8S8V9_9BASI</name>
<keyword evidence="4" id="KW-1185">Reference proteome</keyword>
<dbReference type="AlphaFoldDB" id="A0A8T8S8V9"/>
<evidence type="ECO:0000259" key="2">
    <source>
        <dbReference type="Pfam" id="PF00270"/>
    </source>
</evidence>
<dbReference type="Gene3D" id="3.40.50.300">
    <property type="entry name" value="P-loop containing nucleotide triphosphate hydrolases"/>
    <property type="match status" value="1"/>
</dbReference>
<accession>A0A8T8S8V9</accession>
<reference evidence="3" key="1">
    <citation type="submission" date="2016-04" db="EMBL/GenBank/DDBJ databases">
        <authorList>
            <person name="Nguyen H.D."/>
            <person name="Samba Siva P."/>
            <person name="Cullis J."/>
            <person name="Levesque C.A."/>
            <person name="Hambleton S."/>
        </authorList>
    </citation>
    <scope>NUCLEOTIDE SEQUENCE</scope>
    <source>
        <strain evidence="3">DAOMC 236416</strain>
    </source>
</reference>
<protein>
    <recommendedName>
        <fullName evidence="2">DEAD/DEAH-box helicase domain-containing protein</fullName>
    </recommendedName>
</protein>
<dbReference type="Pfam" id="PF00270">
    <property type="entry name" value="DEAD"/>
    <property type="match status" value="1"/>
</dbReference>
<dbReference type="Proteomes" id="UP000077521">
    <property type="component" value="Unassembled WGS sequence"/>
</dbReference>
<evidence type="ECO:0000313" key="3">
    <source>
        <dbReference type="EMBL" id="KAE8235264.1"/>
    </source>
</evidence>
<comment type="caution">
    <text evidence="3">The sequence shown here is derived from an EMBL/GenBank/DDBJ whole genome shotgun (WGS) entry which is preliminary data.</text>
</comment>
<dbReference type="SUPFAM" id="SSF52540">
    <property type="entry name" value="P-loop containing nucleoside triphosphate hydrolases"/>
    <property type="match status" value="1"/>
</dbReference>
<dbReference type="EMBL" id="LWDF02002876">
    <property type="protein sequence ID" value="KAE8235264.1"/>
    <property type="molecule type" value="Genomic_DNA"/>
</dbReference>
<dbReference type="GO" id="GO:0003676">
    <property type="term" value="F:nucleic acid binding"/>
    <property type="evidence" value="ECO:0007669"/>
    <property type="project" value="InterPro"/>
</dbReference>
<evidence type="ECO:0000256" key="1">
    <source>
        <dbReference type="SAM" id="MobiDB-lite"/>
    </source>
</evidence>
<feature type="region of interest" description="Disordered" evidence="1">
    <location>
        <begin position="46"/>
        <end position="65"/>
    </location>
</feature>
<reference evidence="3" key="2">
    <citation type="journal article" date="2019" name="IMA Fungus">
        <title>Genome sequencing and comparison of five Tilletia species to identify candidate genes for the detection of regulated species infecting wheat.</title>
        <authorList>
            <person name="Nguyen H.D.T."/>
            <person name="Sultana T."/>
            <person name="Kesanakurti P."/>
            <person name="Hambleton S."/>
        </authorList>
    </citation>
    <scope>NUCLEOTIDE SEQUENCE</scope>
    <source>
        <strain evidence="3">DAOMC 236416</strain>
    </source>
</reference>
<feature type="domain" description="DEAD/DEAH-box helicase" evidence="2">
    <location>
        <begin position="234"/>
        <end position="347"/>
    </location>
</feature>
<sequence>MSHLFATEREADATEDDDDLTILGMEGLGDDIEDIAEVASDVMAGLRRRGPNGEPYQQDAFSAQSGRSDEMSWTFYARELNHRAGMDEGVITSARTASKIYQTFFHLNPRQAMVATKDTGFNNRETESPVASAAEALTTFPEGNVTTTAGLPSPVGQLPSVRAAAVTDMRAQTSTLPVGQSWLTPTLHGLQSRLPLSPRILKALNKLIGTDKNRRALSFAISNALGVIERNLCNLGVIAGTAAGKSLCWQVDALASLRTGTPSFLLLVVPYVALIADVERVCKDKGISCESWTKPFHLGPSSSDVVVISLNRAVSSTFLQWVSGQEVQAAMRRVVVDEAHVLIDETF</sequence>
<evidence type="ECO:0000313" key="4">
    <source>
        <dbReference type="Proteomes" id="UP000077521"/>
    </source>
</evidence>
<proteinExistence type="predicted"/>
<feature type="non-terminal residue" evidence="3">
    <location>
        <position position="347"/>
    </location>
</feature>